<reference evidence="5 6" key="1">
    <citation type="submission" date="2024-03" db="EMBL/GenBank/DDBJ databases">
        <title>Two novel species of the genus Flavobacterium exhibiting potentially degradation of complex polysaccharides.</title>
        <authorList>
            <person name="Lian X."/>
        </authorList>
    </citation>
    <scope>NUCLEOTIDE SEQUENCE [LARGE SCALE GENOMIC DNA]</scope>
    <source>
        <strain evidence="5 6">N6</strain>
    </source>
</reference>
<dbReference type="Pfam" id="PF00535">
    <property type="entry name" value="Glycos_transf_2"/>
    <property type="match status" value="1"/>
</dbReference>
<comment type="caution">
    <text evidence="5">The sequence shown here is derived from an EMBL/GenBank/DDBJ whole genome shotgun (WGS) entry which is preliminary data.</text>
</comment>
<evidence type="ECO:0000256" key="3">
    <source>
        <dbReference type="ARBA" id="ARBA00022679"/>
    </source>
</evidence>
<dbReference type="EMBL" id="JBCGDP010000002">
    <property type="protein sequence ID" value="MEM0575258.1"/>
    <property type="molecule type" value="Genomic_DNA"/>
</dbReference>
<dbReference type="PANTHER" id="PTHR43179">
    <property type="entry name" value="RHAMNOSYLTRANSFERASE WBBL"/>
    <property type="match status" value="1"/>
</dbReference>
<dbReference type="InterPro" id="IPR029044">
    <property type="entry name" value="Nucleotide-diphossugar_trans"/>
</dbReference>
<evidence type="ECO:0000313" key="6">
    <source>
        <dbReference type="Proteomes" id="UP001468798"/>
    </source>
</evidence>
<comment type="similarity">
    <text evidence="1">Belongs to the glycosyltransferase 2 family.</text>
</comment>
<dbReference type="RefSeq" id="WP_342690386.1">
    <property type="nucleotide sequence ID" value="NZ_JBCGDP010000002.1"/>
</dbReference>
<feature type="domain" description="Glycosyltransferase 2-like" evidence="4">
    <location>
        <begin position="8"/>
        <end position="137"/>
    </location>
</feature>
<protein>
    <submittedName>
        <fullName evidence="5">Glycosyltransferase</fullName>
        <ecNumber evidence="5">2.4.-.-</ecNumber>
    </submittedName>
</protein>
<sequence>MQNSAKFSILITTKNRLPDLVYTLQRIQHLIEREDVVFVICDDGSQDGTSDYIRQHYPNIILHTNVQSRGYLFCRNKMLNETQADYAISLDDDAHFNTVEPLESIANYFEENPKVGLLGLRVFWSKEQPSETTSTEHSIRMKSFVGCGHVWRMTAWSAIPNYPEWFVFYGEEDFASYQLFKKNWEIHYLPKVLVHHRVDIKARKTQGDYSLRLRRSLRSGWYLYFLFYPIKRIPRKMGYSLWMQFKLKVFKGDWRALQAIVSALFDLLKATPKIIKNSNRLTSEEYRAYQKLENARIYWLPKNE</sequence>
<keyword evidence="3 5" id="KW-0808">Transferase</keyword>
<gene>
    <name evidence="5" type="ORF">WFZ86_02015</name>
</gene>
<evidence type="ECO:0000259" key="4">
    <source>
        <dbReference type="Pfam" id="PF00535"/>
    </source>
</evidence>
<organism evidence="5 6">
    <name type="scientific">Flavobacterium polysaccharolyticum</name>
    <dbReference type="NCBI Taxonomy" id="3133148"/>
    <lineage>
        <taxon>Bacteria</taxon>
        <taxon>Pseudomonadati</taxon>
        <taxon>Bacteroidota</taxon>
        <taxon>Flavobacteriia</taxon>
        <taxon>Flavobacteriales</taxon>
        <taxon>Flavobacteriaceae</taxon>
        <taxon>Flavobacterium</taxon>
    </lineage>
</organism>
<dbReference type="PANTHER" id="PTHR43179:SF12">
    <property type="entry name" value="GALACTOFURANOSYLTRANSFERASE GLFT2"/>
    <property type="match status" value="1"/>
</dbReference>
<name>A0ABU9NIV2_9FLAO</name>
<evidence type="ECO:0000313" key="5">
    <source>
        <dbReference type="EMBL" id="MEM0575258.1"/>
    </source>
</evidence>
<keyword evidence="2 5" id="KW-0328">Glycosyltransferase</keyword>
<proteinExistence type="inferred from homology"/>
<dbReference type="Proteomes" id="UP001468798">
    <property type="component" value="Unassembled WGS sequence"/>
</dbReference>
<dbReference type="GO" id="GO:0016757">
    <property type="term" value="F:glycosyltransferase activity"/>
    <property type="evidence" value="ECO:0007669"/>
    <property type="project" value="UniProtKB-KW"/>
</dbReference>
<keyword evidence="6" id="KW-1185">Reference proteome</keyword>
<dbReference type="InterPro" id="IPR001173">
    <property type="entry name" value="Glyco_trans_2-like"/>
</dbReference>
<accession>A0ABU9NIV2</accession>
<dbReference type="SUPFAM" id="SSF53448">
    <property type="entry name" value="Nucleotide-diphospho-sugar transferases"/>
    <property type="match status" value="1"/>
</dbReference>
<dbReference type="Gene3D" id="3.90.550.10">
    <property type="entry name" value="Spore Coat Polysaccharide Biosynthesis Protein SpsA, Chain A"/>
    <property type="match status" value="1"/>
</dbReference>
<evidence type="ECO:0000256" key="1">
    <source>
        <dbReference type="ARBA" id="ARBA00006739"/>
    </source>
</evidence>
<evidence type="ECO:0000256" key="2">
    <source>
        <dbReference type="ARBA" id="ARBA00022676"/>
    </source>
</evidence>
<dbReference type="EC" id="2.4.-.-" evidence="5"/>